<comment type="caution">
    <text evidence="6">The sequence shown here is derived from an EMBL/GenBank/DDBJ whole genome shotgun (WGS) entry which is preliminary data.</text>
</comment>
<feature type="domain" description="Follistatin-like" evidence="5">
    <location>
        <begin position="450"/>
        <end position="472"/>
    </location>
</feature>
<feature type="region of interest" description="Disordered" evidence="4">
    <location>
        <begin position="193"/>
        <end position="316"/>
    </location>
</feature>
<evidence type="ECO:0000259" key="5">
    <source>
        <dbReference type="SMART" id="SM00274"/>
    </source>
</evidence>
<dbReference type="InterPro" id="IPR003645">
    <property type="entry name" value="Fol_N"/>
</dbReference>
<accession>A0AAV5TL48</accession>
<name>A0AAV5TL48_9BILA</name>
<dbReference type="Pfam" id="PF01826">
    <property type="entry name" value="TIL"/>
    <property type="match status" value="2"/>
</dbReference>
<dbReference type="PANTHER" id="PTHR23259:SF70">
    <property type="entry name" value="ACCESSORY GLAND PROTEIN ACP62F-RELATED"/>
    <property type="match status" value="1"/>
</dbReference>
<feature type="domain" description="Follistatin-like" evidence="5">
    <location>
        <begin position="350"/>
        <end position="371"/>
    </location>
</feature>
<keyword evidence="2" id="KW-0722">Serine protease inhibitor</keyword>
<dbReference type="SUPFAM" id="SSF57567">
    <property type="entry name" value="Serine protease inhibitors"/>
    <property type="match status" value="2"/>
</dbReference>
<dbReference type="PANTHER" id="PTHR23259">
    <property type="entry name" value="RIDDLE"/>
    <property type="match status" value="1"/>
</dbReference>
<dbReference type="InterPro" id="IPR036084">
    <property type="entry name" value="Ser_inhib-like_sf"/>
</dbReference>
<evidence type="ECO:0000313" key="6">
    <source>
        <dbReference type="EMBL" id="GMS95128.1"/>
    </source>
</evidence>
<feature type="compositionally biased region" description="Basic and acidic residues" evidence="4">
    <location>
        <begin position="260"/>
        <end position="275"/>
    </location>
</feature>
<feature type="compositionally biased region" description="Basic and acidic residues" evidence="4">
    <location>
        <begin position="295"/>
        <end position="307"/>
    </location>
</feature>
<sequence>MLLLVLILPFVACDNSWNDFGPPSTEFEIRSSEEVLVPPSRSKRGDSVSDGGSATIVSYSDLMKDTDPALPKPVNYNQINKRAVDLLAESDKKTTLDGARKKRLSETVMALPSPSLVSFENMKKRSVGQEEAIAIYPEFDSGLKYSNYDFDYYRFEGSGDSPTISRAVRQTEHVMALGGATLVDSFDNLKKRSAEPEDAVSTVEEVKKHSADSAIDYDDKRIKEQGAESTAYSPDPETERKKAEMDYVDDTQEDSGEGSGDDKFEEKLREVRQAESETILGDEQQVDQTASAQIRPDENENESDRHRPSSPRPPILTCATVDCRRGMQCVMENGRPACKPMEPEPQPERSCRDINCPRESRCRMERDPRCRSRDCSEQPVCVREARPSCRNVLCPSGSRCTVMEEPGCRGWNCREMATCVNPCDGVRCPFGTSCRFDGRDAICVSISFNPCLSARCPGGFECRSVQNQAQCFPISTPAPTLPPTTPSPSTCPGQNEEFASCATFCEPTCVDKNPACVLACAAPRCQCANGFYRNQQGVCVFSEQCEFIPSCGPNETFNQCSTPCEPQCGQPVALACPAICGPSKCQCKQGFWRHSTGSCVQNNQCFNG</sequence>
<dbReference type="Gene3D" id="2.10.25.10">
    <property type="entry name" value="Laminin"/>
    <property type="match status" value="2"/>
</dbReference>
<keyword evidence="3" id="KW-1015">Disulfide bond</keyword>
<evidence type="ECO:0000256" key="1">
    <source>
        <dbReference type="ARBA" id="ARBA00022690"/>
    </source>
</evidence>
<gene>
    <name evidence="6" type="ORF">PENTCL1PPCAC_17303</name>
</gene>
<dbReference type="InterPro" id="IPR051368">
    <property type="entry name" value="SerProtInhib-TIL_Domain"/>
</dbReference>
<evidence type="ECO:0000256" key="2">
    <source>
        <dbReference type="ARBA" id="ARBA00022900"/>
    </source>
</evidence>
<feature type="domain" description="Follistatin-like" evidence="5">
    <location>
        <begin position="422"/>
        <end position="444"/>
    </location>
</feature>
<keyword evidence="7" id="KW-1185">Reference proteome</keyword>
<dbReference type="AlphaFoldDB" id="A0AAV5TL48"/>
<evidence type="ECO:0000256" key="3">
    <source>
        <dbReference type="ARBA" id="ARBA00023157"/>
    </source>
</evidence>
<reference evidence="6" key="1">
    <citation type="submission" date="2023-10" db="EMBL/GenBank/DDBJ databases">
        <title>Genome assembly of Pristionchus species.</title>
        <authorList>
            <person name="Yoshida K."/>
            <person name="Sommer R.J."/>
        </authorList>
    </citation>
    <scope>NUCLEOTIDE SEQUENCE</scope>
    <source>
        <strain evidence="6">RS0144</strain>
    </source>
</reference>
<dbReference type="CDD" id="cd19941">
    <property type="entry name" value="TIL"/>
    <property type="match status" value="2"/>
</dbReference>
<protein>
    <recommendedName>
        <fullName evidence="5">Follistatin-like domain-containing protein</fullName>
    </recommendedName>
</protein>
<dbReference type="SMART" id="SM00274">
    <property type="entry name" value="FOLN"/>
    <property type="match status" value="5"/>
</dbReference>
<keyword evidence="1" id="KW-0646">Protease inhibitor</keyword>
<proteinExistence type="predicted"/>
<feature type="compositionally biased region" description="Basic and acidic residues" evidence="4">
    <location>
        <begin position="204"/>
        <end position="226"/>
    </location>
</feature>
<feature type="region of interest" description="Disordered" evidence="4">
    <location>
        <begin position="31"/>
        <end position="52"/>
    </location>
</feature>
<feature type="domain" description="Follistatin-like" evidence="5">
    <location>
        <begin position="388"/>
        <end position="420"/>
    </location>
</feature>
<feature type="domain" description="Follistatin-like" evidence="5">
    <location>
        <begin position="317"/>
        <end position="339"/>
    </location>
</feature>
<feature type="compositionally biased region" description="Acidic residues" evidence="4">
    <location>
        <begin position="246"/>
        <end position="256"/>
    </location>
</feature>
<evidence type="ECO:0000313" key="7">
    <source>
        <dbReference type="Proteomes" id="UP001432027"/>
    </source>
</evidence>
<dbReference type="EMBL" id="BTSX01000004">
    <property type="protein sequence ID" value="GMS95128.1"/>
    <property type="molecule type" value="Genomic_DNA"/>
</dbReference>
<dbReference type="Proteomes" id="UP001432027">
    <property type="component" value="Unassembled WGS sequence"/>
</dbReference>
<dbReference type="InterPro" id="IPR002919">
    <property type="entry name" value="TIL_dom"/>
</dbReference>
<evidence type="ECO:0000256" key="4">
    <source>
        <dbReference type="SAM" id="MobiDB-lite"/>
    </source>
</evidence>
<dbReference type="GO" id="GO:0004867">
    <property type="term" value="F:serine-type endopeptidase inhibitor activity"/>
    <property type="evidence" value="ECO:0007669"/>
    <property type="project" value="UniProtKB-KW"/>
</dbReference>
<organism evidence="6 7">
    <name type="scientific">Pristionchus entomophagus</name>
    <dbReference type="NCBI Taxonomy" id="358040"/>
    <lineage>
        <taxon>Eukaryota</taxon>
        <taxon>Metazoa</taxon>
        <taxon>Ecdysozoa</taxon>
        <taxon>Nematoda</taxon>
        <taxon>Chromadorea</taxon>
        <taxon>Rhabditida</taxon>
        <taxon>Rhabditina</taxon>
        <taxon>Diplogasteromorpha</taxon>
        <taxon>Diplogasteroidea</taxon>
        <taxon>Neodiplogasteridae</taxon>
        <taxon>Pristionchus</taxon>
    </lineage>
</organism>